<dbReference type="AlphaFoldDB" id="A0A4U0XP64"/>
<dbReference type="InterPro" id="IPR013943">
    <property type="entry name" value="Pet127"/>
</dbReference>
<proteinExistence type="predicted"/>
<evidence type="ECO:0000313" key="3">
    <source>
        <dbReference type="Proteomes" id="UP000308768"/>
    </source>
</evidence>
<feature type="compositionally biased region" description="Acidic residues" evidence="1">
    <location>
        <begin position="681"/>
        <end position="713"/>
    </location>
</feature>
<feature type="compositionally biased region" description="Basic and acidic residues" evidence="1">
    <location>
        <begin position="119"/>
        <end position="130"/>
    </location>
</feature>
<name>A0A4U0XP64_9PEZI</name>
<feature type="compositionally biased region" description="Acidic residues" evidence="1">
    <location>
        <begin position="736"/>
        <end position="745"/>
    </location>
</feature>
<organism evidence="2 3">
    <name type="scientific">Cryomyces minteri</name>
    <dbReference type="NCBI Taxonomy" id="331657"/>
    <lineage>
        <taxon>Eukaryota</taxon>
        <taxon>Fungi</taxon>
        <taxon>Dikarya</taxon>
        <taxon>Ascomycota</taxon>
        <taxon>Pezizomycotina</taxon>
        <taxon>Dothideomycetes</taxon>
        <taxon>Dothideomycetes incertae sedis</taxon>
        <taxon>Cryomyces</taxon>
    </lineage>
</organism>
<gene>
    <name evidence="2" type="ORF">B0A49_00774</name>
</gene>
<dbReference type="GO" id="GO:0005740">
    <property type="term" value="C:mitochondrial envelope"/>
    <property type="evidence" value="ECO:0007669"/>
    <property type="project" value="TreeGrafter"/>
</dbReference>
<evidence type="ECO:0000313" key="2">
    <source>
        <dbReference type="EMBL" id="TKA77233.1"/>
    </source>
</evidence>
<keyword evidence="3" id="KW-1185">Reference proteome</keyword>
<feature type="compositionally biased region" description="Basic and acidic residues" evidence="1">
    <location>
        <begin position="722"/>
        <end position="735"/>
    </location>
</feature>
<dbReference type="PANTHER" id="PTHR31014:SF0">
    <property type="entry name" value="MITOCHONDRIAL TRANSLATION SYSTEM COMPONENT PET127-RELATED"/>
    <property type="match status" value="1"/>
</dbReference>
<dbReference type="STRING" id="331657.A0A4U0XP64"/>
<dbReference type="Pfam" id="PF08634">
    <property type="entry name" value="Pet127"/>
    <property type="match status" value="1"/>
</dbReference>
<feature type="region of interest" description="Disordered" evidence="1">
    <location>
        <begin position="622"/>
        <end position="815"/>
    </location>
</feature>
<evidence type="ECO:0000256" key="1">
    <source>
        <dbReference type="SAM" id="MobiDB-lite"/>
    </source>
</evidence>
<protein>
    <submittedName>
        <fullName evidence="2">Uncharacterized protein</fullName>
    </submittedName>
</protein>
<comment type="caution">
    <text evidence="2">The sequence shown here is derived from an EMBL/GenBank/DDBJ whole genome shotgun (WGS) entry which is preliminary data.</text>
</comment>
<feature type="compositionally biased region" description="Low complexity" evidence="1">
    <location>
        <begin position="763"/>
        <end position="772"/>
    </location>
</feature>
<dbReference type="GO" id="GO:0000964">
    <property type="term" value="P:mitochondrial RNA 5'-end processing"/>
    <property type="evidence" value="ECO:0007669"/>
    <property type="project" value="TreeGrafter"/>
</dbReference>
<feature type="compositionally biased region" description="Polar residues" evidence="1">
    <location>
        <begin position="795"/>
        <end position="811"/>
    </location>
</feature>
<feature type="region of interest" description="Disordered" evidence="1">
    <location>
        <begin position="104"/>
        <end position="139"/>
    </location>
</feature>
<dbReference type="PANTHER" id="PTHR31014">
    <property type="entry name" value="MITOCHONDRIAL TRANSLATION SYSTEM COMPONENT PET127-RELATED"/>
    <property type="match status" value="1"/>
</dbReference>
<feature type="region of interest" description="Disordered" evidence="1">
    <location>
        <begin position="1"/>
        <end position="92"/>
    </location>
</feature>
<dbReference type="EMBL" id="NAJN01000197">
    <property type="protein sequence ID" value="TKA77233.1"/>
    <property type="molecule type" value="Genomic_DNA"/>
</dbReference>
<dbReference type="OrthoDB" id="10249045at2759"/>
<feature type="compositionally biased region" description="Low complexity" evidence="1">
    <location>
        <begin position="55"/>
        <end position="86"/>
    </location>
</feature>
<accession>A0A4U0XP64</accession>
<sequence length="986" mass="109981">MLGATTPQTRHKSSASKSADASKTKPQSRGSHATPKDGKKQSAPGSKASPGATVTALKAKSSTPSAAPAASAGKPASATAKSAASPQGAPTNLVSSLKAQIEAHKQELKRRATLSRKTVARDRDASDNPENRGTLRKILGGRGLIRKTVDSPSISLKPQLLSQALGQQSLKSAMNRSERDTDVPSLARRESNTTEIMDITAADLNITAVDIDQPSVPRLAYGLDRVLFNPGVYHLQDPRSRVYNFDPYLQKIMPVAEFDFGSLKDYVTSSHDQILSRIAKQNGKKYVGSTSSMTGSLSHFHYLLSQWRKINTRMLSRGFPEKFETFTLLNRSPSAIFLRWKNGTHAIDADKEFDSANVLMMLGRSMEKLLVLPKDHFERYRTSDPREVTEEERNGPEAYHYSTMGDFLMRSQLDAYDPRLPGTGMFDLKTRAVVSIRMDTASYEQGAGYQIRHNQGQWESFEREYYDMIRSTMLKYSLQVRMGRMDGIFLAYHNVERIFGFQYVSISEMDLALHGQSDTVLGDQEFKISLELLNKILDRATAKFPEQSIRIHFETRDAVVPFMYIFAEPVTEEEADQIQNSQKAKIQEFERDILGLHQPDKDNDLDSEDRSGWEDIQAKVEEEMQNDEMSTRDGEEVETGIVKGNDRELDADSDGMQESDLSASMDAVESEQQDGEAAASVEEEGDEEEDNEEDGIEEDREKDEEDAESEVVEVEGSNQGEDANHEKVVTERNEEGDATAEVEGNEEFRTDEEANGAAEVTDAADAGSGAADDQSEADSPTADGRASAAELDPTATAQSSPPANDAYSDTDSGGDAVFLNEISAERAALDRDANRPLLAMTLTVRSRVNGKYVPMPTDLTSDDKWAVEYSLAEIPSATRAWALYTACQDRRKNKLEPEERDEENVVQDYYRTKMREMSEKGREWRRRQDERDREGRIVVYEPFGVGADVEAEPKPNASQAHVKERIEDVEDYMDWLYKESGRKKGE</sequence>
<dbReference type="Proteomes" id="UP000308768">
    <property type="component" value="Unassembled WGS sequence"/>
</dbReference>
<reference evidence="2 3" key="1">
    <citation type="submission" date="2017-03" db="EMBL/GenBank/DDBJ databases">
        <title>Genomes of endolithic fungi from Antarctica.</title>
        <authorList>
            <person name="Coleine C."/>
            <person name="Masonjones S."/>
            <person name="Stajich J.E."/>
        </authorList>
    </citation>
    <scope>NUCLEOTIDE SEQUENCE [LARGE SCALE GENOMIC DNA]</scope>
    <source>
        <strain evidence="2 3">CCFEE 5187</strain>
    </source>
</reference>